<name>A0A9D3MP88_ANGAN</name>
<evidence type="ECO:0000313" key="1">
    <source>
        <dbReference type="EMBL" id="KAG5852444.1"/>
    </source>
</evidence>
<sequence>MIRLRDYGSENHSELCAGGSGRHDLWIMCTEYRTQDQRDARRGSVQPLFHRMVQAQLDSTLLDSTRFWYQLAWNLDEGDTKKMYQVPGTVHNF</sequence>
<dbReference type="EMBL" id="JAFIRN010000003">
    <property type="protein sequence ID" value="KAG5852444.1"/>
    <property type="molecule type" value="Genomic_DNA"/>
</dbReference>
<dbReference type="Proteomes" id="UP001044222">
    <property type="component" value="Unassembled WGS sequence"/>
</dbReference>
<dbReference type="AlphaFoldDB" id="A0A9D3MP88"/>
<organism evidence="1 2">
    <name type="scientific">Anguilla anguilla</name>
    <name type="common">European freshwater eel</name>
    <name type="synonym">Muraena anguilla</name>
    <dbReference type="NCBI Taxonomy" id="7936"/>
    <lineage>
        <taxon>Eukaryota</taxon>
        <taxon>Metazoa</taxon>
        <taxon>Chordata</taxon>
        <taxon>Craniata</taxon>
        <taxon>Vertebrata</taxon>
        <taxon>Euteleostomi</taxon>
        <taxon>Actinopterygii</taxon>
        <taxon>Neopterygii</taxon>
        <taxon>Teleostei</taxon>
        <taxon>Anguilliformes</taxon>
        <taxon>Anguillidae</taxon>
        <taxon>Anguilla</taxon>
    </lineage>
</organism>
<accession>A0A9D3MP88</accession>
<gene>
    <name evidence="1" type="ORF">ANANG_G00062470</name>
</gene>
<keyword evidence="2" id="KW-1185">Reference proteome</keyword>
<protein>
    <submittedName>
        <fullName evidence="1">Uncharacterized protein</fullName>
    </submittedName>
</protein>
<comment type="caution">
    <text evidence="1">The sequence shown here is derived from an EMBL/GenBank/DDBJ whole genome shotgun (WGS) entry which is preliminary data.</text>
</comment>
<proteinExistence type="predicted"/>
<feature type="non-terminal residue" evidence="1">
    <location>
        <position position="93"/>
    </location>
</feature>
<evidence type="ECO:0000313" key="2">
    <source>
        <dbReference type="Proteomes" id="UP001044222"/>
    </source>
</evidence>
<reference evidence="1" key="1">
    <citation type="submission" date="2021-01" db="EMBL/GenBank/DDBJ databases">
        <title>A chromosome-scale assembly of European eel, Anguilla anguilla.</title>
        <authorList>
            <person name="Henkel C."/>
            <person name="Jong-Raadsen S.A."/>
            <person name="Dufour S."/>
            <person name="Weltzien F.-A."/>
            <person name="Palstra A.P."/>
            <person name="Pelster B."/>
            <person name="Spaink H.P."/>
            <person name="Van Den Thillart G.E."/>
            <person name="Jansen H."/>
            <person name="Zahm M."/>
            <person name="Klopp C."/>
            <person name="Cedric C."/>
            <person name="Louis A."/>
            <person name="Berthelot C."/>
            <person name="Parey E."/>
            <person name="Roest Crollius H."/>
            <person name="Montfort J."/>
            <person name="Robinson-Rechavi M."/>
            <person name="Bucao C."/>
            <person name="Bouchez O."/>
            <person name="Gislard M."/>
            <person name="Lluch J."/>
            <person name="Milhes M."/>
            <person name="Lampietro C."/>
            <person name="Lopez Roques C."/>
            <person name="Donnadieu C."/>
            <person name="Braasch I."/>
            <person name="Desvignes T."/>
            <person name="Postlethwait J."/>
            <person name="Bobe J."/>
            <person name="Guiguen Y."/>
            <person name="Dirks R."/>
        </authorList>
    </citation>
    <scope>NUCLEOTIDE SEQUENCE</scope>
    <source>
        <strain evidence="1">Tag_6206</strain>
        <tissue evidence="1">Liver</tissue>
    </source>
</reference>